<proteinExistence type="inferred from homology"/>
<evidence type="ECO:0000256" key="4">
    <source>
        <dbReference type="ARBA" id="ARBA00022989"/>
    </source>
</evidence>
<keyword evidence="5 6" id="KW-0472">Membrane</keyword>
<evidence type="ECO:0000313" key="8">
    <source>
        <dbReference type="Proteomes" id="UP000663586"/>
    </source>
</evidence>
<evidence type="ECO:0000256" key="3">
    <source>
        <dbReference type="ARBA" id="ARBA00022692"/>
    </source>
</evidence>
<keyword evidence="8" id="KW-1185">Reference proteome</keyword>
<feature type="transmembrane region" description="Helical" evidence="6">
    <location>
        <begin position="117"/>
        <end position="137"/>
    </location>
</feature>
<dbReference type="PIRSF" id="PIRSF005859">
    <property type="entry name" value="PBR"/>
    <property type="match status" value="1"/>
</dbReference>
<feature type="transmembrane region" description="Helical" evidence="6">
    <location>
        <begin position="91"/>
        <end position="111"/>
    </location>
</feature>
<feature type="transmembrane region" description="Helical" evidence="6">
    <location>
        <begin position="59"/>
        <end position="79"/>
    </location>
</feature>
<dbReference type="Gene3D" id="1.20.1260.100">
    <property type="entry name" value="TspO/MBR protein"/>
    <property type="match status" value="1"/>
</dbReference>
<dbReference type="AlphaFoldDB" id="A0A897MQY5"/>
<comment type="subcellular location">
    <subcellularLocation>
        <location evidence="1">Membrane</location>
        <topology evidence="1">Multi-pass membrane protein</topology>
    </subcellularLocation>
</comment>
<dbReference type="GO" id="GO:0033013">
    <property type="term" value="P:tetrapyrrole metabolic process"/>
    <property type="evidence" value="ECO:0007669"/>
    <property type="project" value="UniProtKB-ARBA"/>
</dbReference>
<comment type="similarity">
    <text evidence="2">Belongs to the TspO/BZRP family.</text>
</comment>
<name>A0A897MQY5_9EURY</name>
<gene>
    <name evidence="7" type="primary">tspO</name>
    <name evidence="7" type="ORF">AArcS_0149</name>
</gene>
<dbReference type="FunFam" id="1.20.1260.100:FF:000001">
    <property type="entry name" value="translocator protein 2"/>
    <property type="match status" value="1"/>
</dbReference>
<dbReference type="Proteomes" id="UP000663586">
    <property type="component" value="Chromosome"/>
</dbReference>
<dbReference type="InterPro" id="IPR004307">
    <property type="entry name" value="TspO_MBR"/>
</dbReference>
<keyword evidence="3 6" id="KW-0812">Transmembrane</keyword>
<dbReference type="PANTHER" id="PTHR10057:SF0">
    <property type="entry name" value="TRANSLOCATOR PROTEIN"/>
    <property type="match status" value="1"/>
</dbReference>
<organism evidence="7 8">
    <name type="scientific">Natranaeroarchaeum sulfidigenes</name>
    <dbReference type="NCBI Taxonomy" id="2784880"/>
    <lineage>
        <taxon>Archaea</taxon>
        <taxon>Methanobacteriati</taxon>
        <taxon>Methanobacteriota</taxon>
        <taxon>Stenosarchaea group</taxon>
        <taxon>Halobacteria</taxon>
        <taxon>Halobacteriales</taxon>
        <taxon>Natronoarchaeaceae</taxon>
        <taxon>Natranaeroarchaeum</taxon>
    </lineage>
</organism>
<evidence type="ECO:0000313" key="7">
    <source>
        <dbReference type="EMBL" id="QSG01389.1"/>
    </source>
</evidence>
<evidence type="ECO:0000256" key="6">
    <source>
        <dbReference type="SAM" id="Phobius"/>
    </source>
</evidence>
<keyword evidence="4 6" id="KW-1133">Transmembrane helix</keyword>
<feature type="transmembrane region" description="Helical" evidence="6">
    <location>
        <begin position="21"/>
        <end position="39"/>
    </location>
</feature>
<protein>
    <submittedName>
        <fullName evidence="7">Tryptophan-rich sensory protein</fullName>
    </submittedName>
</protein>
<dbReference type="GeneID" id="70683537"/>
<reference evidence="7" key="1">
    <citation type="submission" date="2020-11" db="EMBL/GenBank/DDBJ databases">
        <title>Carbohydrate-dependent, anaerobic sulfur respiration: A novel catabolism in halophilic archaea.</title>
        <authorList>
            <person name="Sorokin D.Y."/>
            <person name="Messina E."/>
            <person name="Smedile F."/>
            <person name="La Cono V."/>
            <person name="Hallsworth J.E."/>
            <person name="Yakimov M.M."/>
        </authorList>
    </citation>
    <scope>NUCLEOTIDE SEQUENCE</scope>
    <source>
        <strain evidence="7">AArc-S</strain>
    </source>
</reference>
<evidence type="ECO:0000256" key="1">
    <source>
        <dbReference type="ARBA" id="ARBA00004141"/>
    </source>
</evidence>
<dbReference type="GO" id="GO:0016020">
    <property type="term" value="C:membrane"/>
    <property type="evidence" value="ECO:0007669"/>
    <property type="project" value="UniProtKB-SubCell"/>
</dbReference>
<evidence type="ECO:0000256" key="5">
    <source>
        <dbReference type="ARBA" id="ARBA00023136"/>
    </source>
</evidence>
<dbReference type="PANTHER" id="PTHR10057">
    <property type="entry name" value="PERIPHERAL-TYPE BENZODIAZEPINE RECEPTOR"/>
    <property type="match status" value="1"/>
</dbReference>
<evidence type="ECO:0000256" key="2">
    <source>
        <dbReference type="ARBA" id="ARBA00007524"/>
    </source>
</evidence>
<dbReference type="CDD" id="cd15904">
    <property type="entry name" value="TSPO_MBR"/>
    <property type="match status" value="1"/>
</dbReference>
<accession>A0A897MQY5</accession>
<dbReference type="Pfam" id="PF03073">
    <property type="entry name" value="TspO_MBR"/>
    <property type="match status" value="1"/>
</dbReference>
<feature type="transmembrane region" description="Helical" evidence="6">
    <location>
        <begin position="144"/>
        <end position="163"/>
    </location>
</feature>
<sequence>MSHSTSAGIRGRFDDLDGRDLLALAGFIVGVNVVGALPAVFAGSDTSWIERPWFYPPEIAFPIVWTLLFTLMGLALFLLWRRGIGRRNVKLAFGVFAAQMAINVTWTPVFFGLQEPGWGLAIVLALWVAIVATIYAFDRVDRRAAALLVPYLAWVSFAAVLNFEIWQPSG</sequence>
<dbReference type="EMBL" id="CP064786">
    <property type="protein sequence ID" value="QSG01389.1"/>
    <property type="molecule type" value="Genomic_DNA"/>
</dbReference>
<dbReference type="RefSeq" id="WP_238478518.1">
    <property type="nucleotide sequence ID" value="NZ_CP064786.1"/>
</dbReference>
<dbReference type="InterPro" id="IPR038330">
    <property type="entry name" value="TspO/MBR-related_sf"/>
</dbReference>
<dbReference type="KEGG" id="hara:AArcS_0149"/>